<evidence type="ECO:0000313" key="9">
    <source>
        <dbReference type="Proteomes" id="UP000076738"/>
    </source>
</evidence>
<evidence type="ECO:0000256" key="2">
    <source>
        <dbReference type="ARBA" id="ARBA00002388"/>
    </source>
</evidence>
<sequence length="165" mass="18041">MSVTLDTSLGEIKIEVFCEAVPRAAENFLALCASGAYNGTLFHRNIKGFMIQGGDPTGTEKGGQSIWGKPFADEIRSTLKFNNRGIVAMANSGPDTNKAQFFITYAKQSHLDNKYTIFGRVIDGLDTLDVMERVPVNPKNRPLKEIVLNKVTIHANPIANAAIDQ</sequence>
<dbReference type="EC" id="5.2.1.8" evidence="6"/>
<dbReference type="InterPro" id="IPR020892">
    <property type="entry name" value="Cyclophilin-type_PPIase_CS"/>
</dbReference>
<proteinExistence type="inferred from homology"/>
<comment type="function">
    <text evidence="2 6">PPIases accelerate the folding of proteins. It catalyzes the cis-trans isomerization of proline imidic peptide bonds in oligopeptides.</text>
</comment>
<dbReference type="Pfam" id="PF00160">
    <property type="entry name" value="Pro_isomerase"/>
    <property type="match status" value="1"/>
</dbReference>
<dbReference type="CDD" id="cd01928">
    <property type="entry name" value="Cyclophilin_PPIL3_like"/>
    <property type="match status" value="1"/>
</dbReference>
<reference evidence="8 9" key="1">
    <citation type="journal article" date="2016" name="Mol. Biol. Evol.">
        <title>Comparative Genomics of Early-Diverging Mushroom-Forming Fungi Provides Insights into the Origins of Lignocellulose Decay Capabilities.</title>
        <authorList>
            <person name="Nagy L.G."/>
            <person name="Riley R."/>
            <person name="Tritt A."/>
            <person name="Adam C."/>
            <person name="Daum C."/>
            <person name="Floudas D."/>
            <person name="Sun H."/>
            <person name="Yadav J.S."/>
            <person name="Pangilinan J."/>
            <person name="Larsson K.H."/>
            <person name="Matsuura K."/>
            <person name="Barry K."/>
            <person name="Labutti K."/>
            <person name="Kuo R."/>
            <person name="Ohm R.A."/>
            <person name="Bhattacharya S.S."/>
            <person name="Shirouzu T."/>
            <person name="Yoshinaga Y."/>
            <person name="Martin F.M."/>
            <person name="Grigoriev I.V."/>
            <person name="Hibbett D.S."/>
        </authorList>
    </citation>
    <scope>NUCLEOTIDE SEQUENCE [LARGE SCALE GENOMIC DNA]</scope>
    <source>
        <strain evidence="8 9">TUFC12733</strain>
    </source>
</reference>
<dbReference type="PIRSF" id="PIRSF001467">
    <property type="entry name" value="Peptidylpro_ismrse"/>
    <property type="match status" value="1"/>
</dbReference>
<dbReference type="InterPro" id="IPR002130">
    <property type="entry name" value="Cyclophilin-type_PPIase_dom"/>
</dbReference>
<dbReference type="InterPro" id="IPR029000">
    <property type="entry name" value="Cyclophilin-like_dom_sf"/>
</dbReference>
<keyword evidence="3 6" id="KW-0697">Rotamase</keyword>
<dbReference type="PANTHER" id="PTHR45625">
    <property type="entry name" value="PEPTIDYL-PROLYL CIS-TRANS ISOMERASE-RELATED"/>
    <property type="match status" value="1"/>
</dbReference>
<gene>
    <name evidence="8" type="ORF">CALVIDRAFT_551514</name>
</gene>
<dbReference type="EMBL" id="KV417336">
    <property type="protein sequence ID" value="KZO90673.1"/>
    <property type="molecule type" value="Genomic_DNA"/>
</dbReference>
<dbReference type="InterPro" id="IPR044666">
    <property type="entry name" value="Cyclophilin_A-like"/>
</dbReference>
<feature type="domain" description="PPIase cyclophilin-type" evidence="7">
    <location>
        <begin position="6"/>
        <end position="153"/>
    </location>
</feature>
<dbReference type="STRING" id="1330018.A0A167GL59"/>
<dbReference type="PRINTS" id="PR00153">
    <property type="entry name" value="CSAPPISMRASE"/>
</dbReference>
<dbReference type="SUPFAM" id="SSF50891">
    <property type="entry name" value="Cyclophilin-like"/>
    <property type="match status" value="1"/>
</dbReference>
<dbReference type="GO" id="GO:0071013">
    <property type="term" value="C:catalytic step 2 spliceosome"/>
    <property type="evidence" value="ECO:0007669"/>
    <property type="project" value="TreeGrafter"/>
</dbReference>
<dbReference type="GO" id="GO:0003755">
    <property type="term" value="F:peptidyl-prolyl cis-trans isomerase activity"/>
    <property type="evidence" value="ECO:0007669"/>
    <property type="project" value="UniProtKB-UniRule"/>
</dbReference>
<organism evidence="8 9">
    <name type="scientific">Calocera viscosa (strain TUFC12733)</name>
    <dbReference type="NCBI Taxonomy" id="1330018"/>
    <lineage>
        <taxon>Eukaryota</taxon>
        <taxon>Fungi</taxon>
        <taxon>Dikarya</taxon>
        <taxon>Basidiomycota</taxon>
        <taxon>Agaricomycotina</taxon>
        <taxon>Dacrymycetes</taxon>
        <taxon>Dacrymycetales</taxon>
        <taxon>Dacrymycetaceae</taxon>
        <taxon>Calocera</taxon>
    </lineage>
</organism>
<name>A0A167GL59_CALVF</name>
<evidence type="ECO:0000256" key="1">
    <source>
        <dbReference type="ARBA" id="ARBA00000971"/>
    </source>
</evidence>
<evidence type="ECO:0000256" key="6">
    <source>
        <dbReference type="RuleBase" id="RU363019"/>
    </source>
</evidence>
<dbReference type="AlphaFoldDB" id="A0A167GL59"/>
<evidence type="ECO:0000256" key="5">
    <source>
        <dbReference type="ARBA" id="ARBA00038286"/>
    </source>
</evidence>
<dbReference type="FunFam" id="2.40.100.10:FF:000012">
    <property type="entry name" value="Peptidyl-prolyl cis-trans isomerase"/>
    <property type="match status" value="1"/>
</dbReference>
<accession>A0A167GL59</accession>
<comment type="catalytic activity">
    <reaction evidence="1 6">
        <text>[protein]-peptidylproline (omega=180) = [protein]-peptidylproline (omega=0)</text>
        <dbReference type="Rhea" id="RHEA:16237"/>
        <dbReference type="Rhea" id="RHEA-COMP:10747"/>
        <dbReference type="Rhea" id="RHEA-COMP:10748"/>
        <dbReference type="ChEBI" id="CHEBI:83833"/>
        <dbReference type="ChEBI" id="CHEBI:83834"/>
        <dbReference type="EC" id="5.2.1.8"/>
    </reaction>
</comment>
<dbReference type="InterPro" id="IPR024936">
    <property type="entry name" value="Cyclophilin-type_PPIase"/>
</dbReference>
<dbReference type="PROSITE" id="PS50072">
    <property type="entry name" value="CSA_PPIASE_2"/>
    <property type="match status" value="1"/>
</dbReference>
<dbReference type="Proteomes" id="UP000076738">
    <property type="component" value="Unassembled WGS sequence"/>
</dbReference>
<protein>
    <recommendedName>
        <fullName evidence="6">Peptidyl-prolyl cis-trans isomerase</fullName>
        <shortName evidence="6">PPIase</shortName>
        <ecNumber evidence="6">5.2.1.8</ecNumber>
    </recommendedName>
</protein>
<comment type="similarity">
    <text evidence="5">Belongs to the cyclophilin-type PPIase family. PPIL3 subfamily.</text>
</comment>
<evidence type="ECO:0000313" key="8">
    <source>
        <dbReference type="EMBL" id="KZO90673.1"/>
    </source>
</evidence>
<evidence type="ECO:0000256" key="3">
    <source>
        <dbReference type="ARBA" id="ARBA00023110"/>
    </source>
</evidence>
<evidence type="ECO:0000259" key="7">
    <source>
        <dbReference type="PROSITE" id="PS50072"/>
    </source>
</evidence>
<dbReference type="PANTHER" id="PTHR45625:SF2">
    <property type="entry name" value="PEPTIDYL-PROLYL CIS-TRANS ISOMERASE-LIKE 3"/>
    <property type="match status" value="1"/>
</dbReference>
<keyword evidence="9" id="KW-1185">Reference proteome</keyword>
<dbReference type="OrthoDB" id="271386at2759"/>
<dbReference type="PROSITE" id="PS00170">
    <property type="entry name" value="CSA_PPIASE_1"/>
    <property type="match status" value="1"/>
</dbReference>
<keyword evidence="4 6" id="KW-0413">Isomerase</keyword>
<dbReference type="GO" id="GO:0006457">
    <property type="term" value="P:protein folding"/>
    <property type="evidence" value="ECO:0007669"/>
    <property type="project" value="InterPro"/>
</dbReference>
<evidence type="ECO:0000256" key="4">
    <source>
        <dbReference type="ARBA" id="ARBA00023235"/>
    </source>
</evidence>
<dbReference type="Gene3D" id="2.40.100.10">
    <property type="entry name" value="Cyclophilin-like"/>
    <property type="match status" value="1"/>
</dbReference>